<sequence>MNTEPRMLRAVAGVAMCTSLGSRVEVPDAVTYLESWLRSIIDERPLTQCFAVVRAHCDPAICQHRGGHLGR</sequence>
<evidence type="ECO:0000313" key="2">
    <source>
        <dbReference type="Proteomes" id="UP001066276"/>
    </source>
</evidence>
<proteinExistence type="predicted"/>
<gene>
    <name evidence="1" type="ORF">NDU88_003310</name>
</gene>
<dbReference type="EMBL" id="JANPWB010000007">
    <property type="protein sequence ID" value="KAJ1171449.1"/>
    <property type="molecule type" value="Genomic_DNA"/>
</dbReference>
<accession>A0AAV7T536</accession>
<dbReference type="Proteomes" id="UP001066276">
    <property type="component" value="Chromosome 4_1"/>
</dbReference>
<comment type="caution">
    <text evidence="1">The sequence shown here is derived from an EMBL/GenBank/DDBJ whole genome shotgun (WGS) entry which is preliminary data.</text>
</comment>
<dbReference type="AlphaFoldDB" id="A0AAV7T536"/>
<reference evidence="1" key="1">
    <citation type="journal article" date="2022" name="bioRxiv">
        <title>Sequencing and chromosome-scale assembly of the giantPleurodeles waltlgenome.</title>
        <authorList>
            <person name="Brown T."/>
            <person name="Elewa A."/>
            <person name="Iarovenko S."/>
            <person name="Subramanian E."/>
            <person name="Araus A.J."/>
            <person name="Petzold A."/>
            <person name="Susuki M."/>
            <person name="Suzuki K.-i.T."/>
            <person name="Hayashi T."/>
            <person name="Toyoda A."/>
            <person name="Oliveira C."/>
            <person name="Osipova E."/>
            <person name="Leigh N.D."/>
            <person name="Simon A."/>
            <person name="Yun M.H."/>
        </authorList>
    </citation>
    <scope>NUCLEOTIDE SEQUENCE</scope>
    <source>
        <strain evidence="1">20211129_DDA</strain>
        <tissue evidence="1">Liver</tissue>
    </source>
</reference>
<protein>
    <submittedName>
        <fullName evidence="1">Uncharacterized protein</fullName>
    </submittedName>
</protein>
<keyword evidence="2" id="KW-1185">Reference proteome</keyword>
<evidence type="ECO:0000313" key="1">
    <source>
        <dbReference type="EMBL" id="KAJ1171449.1"/>
    </source>
</evidence>
<name>A0AAV7T536_PLEWA</name>
<organism evidence="1 2">
    <name type="scientific">Pleurodeles waltl</name>
    <name type="common">Iberian ribbed newt</name>
    <dbReference type="NCBI Taxonomy" id="8319"/>
    <lineage>
        <taxon>Eukaryota</taxon>
        <taxon>Metazoa</taxon>
        <taxon>Chordata</taxon>
        <taxon>Craniata</taxon>
        <taxon>Vertebrata</taxon>
        <taxon>Euteleostomi</taxon>
        <taxon>Amphibia</taxon>
        <taxon>Batrachia</taxon>
        <taxon>Caudata</taxon>
        <taxon>Salamandroidea</taxon>
        <taxon>Salamandridae</taxon>
        <taxon>Pleurodelinae</taxon>
        <taxon>Pleurodeles</taxon>
    </lineage>
</organism>